<dbReference type="FunFam" id="2.60.40.10:FF:000495">
    <property type="entry name" value="Periplasmic beta-glucosidase"/>
    <property type="match status" value="1"/>
</dbReference>
<dbReference type="GO" id="GO:0008422">
    <property type="term" value="F:beta-glucosidase activity"/>
    <property type="evidence" value="ECO:0007669"/>
    <property type="project" value="UniProtKB-ARBA"/>
</dbReference>
<dbReference type="OrthoDB" id="9805821at2"/>
<dbReference type="SMART" id="SM00758">
    <property type="entry name" value="PA14"/>
    <property type="match status" value="1"/>
</dbReference>
<reference evidence="5 6" key="1">
    <citation type="submission" date="2016-11" db="EMBL/GenBank/DDBJ databases">
        <authorList>
            <person name="Jaros S."/>
            <person name="Januszkiewicz K."/>
            <person name="Wedrychowicz H."/>
        </authorList>
    </citation>
    <scope>NUCLEOTIDE SEQUENCE [LARGE SCALE GENOMIC DNA]</scope>
    <source>
        <strain evidence="5 6">BPI-34</strain>
    </source>
</reference>
<proteinExistence type="inferred from homology"/>
<sequence>MMGASVFAQVKYPYLDTKLSNKERVENLLSLLTPEEKVGLMMNKSISIDRLGIPSYNWWSEACHGVRQDGYTVYPQPIGMAAAFNAQLFYDVFSQVSDEARANWNRTDHNDSKLFNVPMGVTYYPGNPELTFWCPNVNIFRDPRWGRGQETCGEDPYLNAVLGVQTVLGMQGNNDKYFKTHACAKHYAVHSGPEPLRHSMNVEPTNRDLWETYLPAFKALVKKGNVREVMCAYQRFEGKPCCTSDRLLIDILRNKWGYDAIVLTDCDAINNFFNRGQHETHKDGLSASVDAVLNGTDLECGKVFMSLVEGLKKGLIKESDLDNHLRKTLMGRFELGMFDPADMLPWAKLGADVISSEKNDAMAVQAARESMVLLENKAGILPLSKSIKTLAVLGPNADDVNMLNGNYGGTPTAAHQHSLLSGIKAAVPGAKIIYNKACELNDEYTTIHHLQDFNDGKGVKVEFWNNRELEGEPAKTDYYNELNFSTFGAWGFAQGVNRDTLSVRISGQYKSNFTGEMKYTLTTDNGYVLKVNGEVVEEAQAGGRRGFFGFGRKPQYKSFPVEAGKTYDVVIEYKHGNGQFAMLRGDICEHNLVDFTDLANQVKEADAIVIIGGISAQMEGEGGDKQDIELPKVQQMLVKAMHKTGKPVIFVNCSGSAIAFGSVEGEYDALLQAWYAGQGGAKALAEVLFGDYNPGGKLPVTFYRSNNDLPDFLDYSMKNRTYRYFTGVPQYAFGYGLSYTTFNVGDAKISAKQMKKNGKVTLTVPVTNTGKREGTETVQVYVKRLDDAGAPIKALKGFQKLNLKAGETQKATITLDGEAFEYYDEMIDELATKAGRYQILYGTSSMDKDLKTIDFVVK</sequence>
<dbReference type="InterPro" id="IPR013783">
    <property type="entry name" value="Ig-like_fold"/>
</dbReference>
<feature type="domain" description="PA14" evidence="4">
    <location>
        <begin position="454"/>
        <end position="602"/>
    </location>
</feature>
<dbReference type="InterPro" id="IPR002772">
    <property type="entry name" value="Glyco_hydro_3_C"/>
</dbReference>
<dbReference type="InterPro" id="IPR036962">
    <property type="entry name" value="Glyco_hydro_3_N_sf"/>
</dbReference>
<dbReference type="PANTHER" id="PTHR42721">
    <property type="entry name" value="SUGAR HYDROLASE-RELATED"/>
    <property type="match status" value="1"/>
</dbReference>
<dbReference type="Pfam" id="PF07691">
    <property type="entry name" value="PA14"/>
    <property type="match status" value="1"/>
</dbReference>
<evidence type="ECO:0000256" key="3">
    <source>
        <dbReference type="ARBA" id="ARBA00022801"/>
    </source>
</evidence>
<dbReference type="InterPro" id="IPR037524">
    <property type="entry name" value="PA14/GLEYA"/>
</dbReference>
<keyword evidence="3" id="KW-0378">Hydrolase</keyword>
<dbReference type="PROSITE" id="PS51820">
    <property type="entry name" value="PA14"/>
    <property type="match status" value="1"/>
</dbReference>
<gene>
    <name evidence="5" type="ORF">SAMN04488494_3033</name>
</gene>
<dbReference type="Pfam" id="PF14310">
    <property type="entry name" value="Fn3-like"/>
    <property type="match status" value="1"/>
</dbReference>
<dbReference type="GO" id="GO:0046556">
    <property type="term" value="F:alpha-L-arabinofuranosidase activity"/>
    <property type="evidence" value="ECO:0007669"/>
    <property type="project" value="TreeGrafter"/>
</dbReference>
<dbReference type="InterPro" id="IPR017853">
    <property type="entry name" value="GH"/>
</dbReference>
<evidence type="ECO:0000313" key="6">
    <source>
        <dbReference type="Proteomes" id="UP000184280"/>
    </source>
</evidence>
<dbReference type="SUPFAM" id="SSF52279">
    <property type="entry name" value="Beta-D-glucan exohydrolase, C-terminal domain"/>
    <property type="match status" value="1"/>
</dbReference>
<dbReference type="InterPro" id="IPR026891">
    <property type="entry name" value="Fn3-like"/>
</dbReference>
<dbReference type="AlphaFoldDB" id="A0A1M7MXD9"/>
<protein>
    <submittedName>
        <fullName evidence="5">Beta-glucosidase</fullName>
    </submittedName>
</protein>
<evidence type="ECO:0000256" key="1">
    <source>
        <dbReference type="ARBA" id="ARBA00005336"/>
    </source>
</evidence>
<dbReference type="SMART" id="SM01217">
    <property type="entry name" value="Fn3_like"/>
    <property type="match status" value="1"/>
</dbReference>
<dbReference type="InterPro" id="IPR001764">
    <property type="entry name" value="Glyco_hydro_3_N"/>
</dbReference>
<dbReference type="Gene3D" id="3.20.20.300">
    <property type="entry name" value="Glycoside hydrolase, family 3, N-terminal domain"/>
    <property type="match status" value="1"/>
</dbReference>
<dbReference type="Pfam" id="PF01915">
    <property type="entry name" value="Glyco_hydro_3_C"/>
    <property type="match status" value="1"/>
</dbReference>
<dbReference type="GO" id="GO:0031222">
    <property type="term" value="P:arabinan catabolic process"/>
    <property type="evidence" value="ECO:0007669"/>
    <property type="project" value="TreeGrafter"/>
</dbReference>
<dbReference type="Gene3D" id="3.40.50.1700">
    <property type="entry name" value="Glycoside hydrolase family 3 C-terminal domain"/>
    <property type="match status" value="2"/>
</dbReference>
<dbReference type="GO" id="GO:0045493">
    <property type="term" value="P:xylan catabolic process"/>
    <property type="evidence" value="ECO:0007669"/>
    <property type="project" value="InterPro"/>
</dbReference>
<dbReference type="GO" id="GO:0009044">
    <property type="term" value="F:xylan 1,4-beta-xylosidase activity"/>
    <property type="evidence" value="ECO:0007669"/>
    <property type="project" value="InterPro"/>
</dbReference>
<evidence type="ECO:0000256" key="2">
    <source>
        <dbReference type="ARBA" id="ARBA00022729"/>
    </source>
</evidence>
<dbReference type="InterPro" id="IPR044993">
    <property type="entry name" value="BXL"/>
</dbReference>
<evidence type="ECO:0000259" key="4">
    <source>
        <dbReference type="PROSITE" id="PS51820"/>
    </source>
</evidence>
<evidence type="ECO:0000313" key="5">
    <source>
        <dbReference type="EMBL" id="SHM95713.1"/>
    </source>
</evidence>
<dbReference type="PANTHER" id="PTHR42721:SF3">
    <property type="entry name" value="BETA-D-XYLOSIDASE 5-RELATED"/>
    <property type="match status" value="1"/>
</dbReference>
<accession>A0A1M7MXD9</accession>
<dbReference type="SUPFAM" id="SSF51445">
    <property type="entry name" value="(Trans)glycosidases"/>
    <property type="match status" value="1"/>
</dbReference>
<comment type="similarity">
    <text evidence="1">Belongs to the glycosyl hydrolase 3 family.</text>
</comment>
<keyword evidence="2" id="KW-0732">Signal</keyword>
<organism evidence="5 6">
    <name type="scientific">Xylanibacter ruminicola</name>
    <name type="common">Prevotella ruminicola</name>
    <dbReference type="NCBI Taxonomy" id="839"/>
    <lineage>
        <taxon>Bacteria</taxon>
        <taxon>Pseudomonadati</taxon>
        <taxon>Bacteroidota</taxon>
        <taxon>Bacteroidia</taxon>
        <taxon>Bacteroidales</taxon>
        <taxon>Prevotellaceae</taxon>
        <taxon>Xylanibacter</taxon>
    </lineage>
</organism>
<dbReference type="Pfam" id="PF00933">
    <property type="entry name" value="Glyco_hydro_3"/>
    <property type="match status" value="1"/>
</dbReference>
<dbReference type="Gene3D" id="2.60.40.10">
    <property type="entry name" value="Immunoglobulins"/>
    <property type="match status" value="1"/>
</dbReference>
<dbReference type="EMBL" id="FRCJ01000008">
    <property type="protein sequence ID" value="SHM95713.1"/>
    <property type="molecule type" value="Genomic_DNA"/>
</dbReference>
<dbReference type="InterPro" id="IPR036881">
    <property type="entry name" value="Glyco_hydro_3_C_sf"/>
</dbReference>
<dbReference type="Proteomes" id="UP000184280">
    <property type="component" value="Unassembled WGS sequence"/>
</dbReference>
<name>A0A1M7MXD9_XYLRU</name>
<dbReference type="InterPro" id="IPR011658">
    <property type="entry name" value="PA14_dom"/>
</dbReference>